<accession>A0A7D4QCQ1</accession>
<sequence>MSIILLLGLSLFAKAQTPQSGIKDVMAKIDSFNYHMPAEKLYMQFDKPYYAVGDTIWFKAYLLNANLNYSPLSSRLYVEVLNDSSKVIRRMAFQMGVGISWGNISLEGMREGSISIRAYTNWQRNFGQDYFFTRAFYISNPQKQTWLVAANSQLSDANNIKMNVKLSSLDNQTTGLKQMQMRVLDGKKVLFKGNAQTTAEGLLDLNFPLPDKTPVKNLVLVAQDKADPKKQVAIPVNTRRAKDVDVQFMPEGGYMVAGLPAHLGFKAIGDDGKGVNISGKIVNAAGEEVVTLQSAYKGIGTVDLAPQAGDVYTAKLTLPGGQTKDVPLPAIKPSGTEIRVRNIATRDSMDVSVFMSADLVKPGSAYYLVGQARGVVCFGASIPTARAFATVHVAKSSFPTGIVHFTLLNAQNQPLNERLTYVDHHDNLKIGVSTAQSTYAARDSIPVKISVRDAAGKPIIGSFSLAVTDDTQVKTDSANNDNITSRFLLTSDLKGFVEDPAYYFTGDKNAWQALDALLLTQGWIGYDWNQIKAIPKPTFQPEYQYTVNGRVGNLLNKPVANAQVVLLARGRYNYIKDTLTNAEGRFTFRNFPSIDSVTFVLEAQNKRHKVINSGITVDENLAPDIIKENTPRATPWYVNSDAAMLNFVKTNPSYHTELDKAQYGPQGRLLKTVTIRDRAMVKGSQNLNGAGEADQVIDEETIVNANKMSLADLLEQKVTGFHTGYLSKPGGGRGSGIPKAPPELMYMLKDKKVSFSFDGVYLNRFYQPMDTDGPAMPNEFYNYVKQYLDYFTAEDIKGIEVMYTMRRTNNYNTQNLTPEELMAESPAGARGSATAYIEITTRAGNGPFTQHAAGIYVYKPLKNTLPAIFYRPRYPVKNAPAKFADLRSTIHWEPTVVTNKDGEATVSFYAADKPATYTLTLEGGDLKGSVGYQTQKITIGGK</sequence>
<keyword evidence="1" id="KW-0732">Signal</keyword>
<evidence type="ECO:0008006" key="4">
    <source>
        <dbReference type="Google" id="ProtNLM"/>
    </source>
</evidence>
<proteinExistence type="predicted"/>
<organism evidence="2 3">
    <name type="scientific">Mucilaginibacter mali</name>
    <dbReference type="NCBI Taxonomy" id="2740462"/>
    <lineage>
        <taxon>Bacteria</taxon>
        <taxon>Pseudomonadati</taxon>
        <taxon>Bacteroidota</taxon>
        <taxon>Sphingobacteriia</taxon>
        <taxon>Sphingobacteriales</taxon>
        <taxon>Sphingobacteriaceae</taxon>
        <taxon>Mucilaginibacter</taxon>
    </lineage>
</organism>
<protein>
    <recommendedName>
        <fullName evidence="4">Carboxypeptidase regulatory-like domain-containing protein</fullName>
    </recommendedName>
</protein>
<reference evidence="2 3" key="1">
    <citation type="submission" date="2020-05" db="EMBL/GenBank/DDBJ databases">
        <title>Mucilaginibacter mali sp. nov.</title>
        <authorList>
            <person name="Kim H.S."/>
            <person name="Lee K.C."/>
            <person name="Suh M.K."/>
            <person name="Kim J.-S."/>
            <person name="Han K.-I."/>
            <person name="Eom M.K."/>
            <person name="Shin Y.K."/>
            <person name="Lee J.-S."/>
        </authorList>
    </citation>
    <scope>NUCLEOTIDE SEQUENCE [LARGE SCALE GENOMIC DNA]</scope>
    <source>
        <strain evidence="2 3">G2-14</strain>
    </source>
</reference>
<gene>
    <name evidence="2" type="ORF">HQ865_16465</name>
</gene>
<feature type="chain" id="PRO_5028886898" description="Carboxypeptidase regulatory-like domain-containing protein" evidence="1">
    <location>
        <begin position="16"/>
        <end position="942"/>
    </location>
</feature>
<name>A0A7D4QCQ1_9SPHI</name>
<dbReference type="Gene3D" id="2.60.40.1930">
    <property type="match status" value="1"/>
</dbReference>
<dbReference type="EMBL" id="CP054139">
    <property type="protein sequence ID" value="QKJ31284.1"/>
    <property type="molecule type" value="Genomic_DNA"/>
</dbReference>
<evidence type="ECO:0000256" key="1">
    <source>
        <dbReference type="SAM" id="SignalP"/>
    </source>
</evidence>
<dbReference type="Proteomes" id="UP000505355">
    <property type="component" value="Chromosome"/>
</dbReference>
<evidence type="ECO:0000313" key="2">
    <source>
        <dbReference type="EMBL" id="QKJ31284.1"/>
    </source>
</evidence>
<dbReference type="AlphaFoldDB" id="A0A7D4QCQ1"/>
<dbReference type="SUPFAM" id="SSF49464">
    <property type="entry name" value="Carboxypeptidase regulatory domain-like"/>
    <property type="match status" value="1"/>
</dbReference>
<dbReference type="InterPro" id="IPR008969">
    <property type="entry name" value="CarboxyPept-like_regulatory"/>
</dbReference>
<dbReference type="RefSeq" id="WP_173415949.1">
    <property type="nucleotide sequence ID" value="NZ_CP054139.1"/>
</dbReference>
<keyword evidence="3" id="KW-1185">Reference proteome</keyword>
<dbReference type="KEGG" id="mmab:HQ865_16465"/>
<feature type="signal peptide" evidence="1">
    <location>
        <begin position="1"/>
        <end position="15"/>
    </location>
</feature>
<evidence type="ECO:0000313" key="3">
    <source>
        <dbReference type="Proteomes" id="UP000505355"/>
    </source>
</evidence>